<dbReference type="AlphaFoldDB" id="A8AN04"/>
<accession>A8AN04</accession>
<protein>
    <submittedName>
        <fullName evidence="1">Uncharacterized protein</fullName>
    </submittedName>
</protein>
<dbReference type="HOGENOM" id="CLU_3097109_0_0_6"/>
<name>A8AN04_CITK8</name>
<keyword evidence="2" id="KW-1185">Reference proteome</keyword>
<organism evidence="1 2">
    <name type="scientific">Citrobacter koseri (strain ATCC BAA-895 / CDC 4225-83 / SGSC4696)</name>
    <dbReference type="NCBI Taxonomy" id="290338"/>
    <lineage>
        <taxon>Bacteria</taxon>
        <taxon>Pseudomonadati</taxon>
        <taxon>Pseudomonadota</taxon>
        <taxon>Gammaproteobacteria</taxon>
        <taxon>Enterobacterales</taxon>
        <taxon>Enterobacteriaceae</taxon>
        <taxon>Citrobacter</taxon>
    </lineage>
</organism>
<evidence type="ECO:0000313" key="1">
    <source>
        <dbReference type="EMBL" id="ABV14867.1"/>
    </source>
</evidence>
<proteinExistence type="predicted"/>
<dbReference type="EMBL" id="CP000822">
    <property type="protein sequence ID" value="ABV14867.1"/>
    <property type="molecule type" value="Genomic_DNA"/>
</dbReference>
<dbReference type="Proteomes" id="UP000008148">
    <property type="component" value="Chromosome"/>
</dbReference>
<sequence length="51" mass="5724">MHLLSCDGVLISLTPQEIRHEQDTGSGDAQYCQSVWQILRAERGRSDGIPR</sequence>
<reference evidence="1 2" key="1">
    <citation type="submission" date="2007-08" db="EMBL/GenBank/DDBJ databases">
        <authorList>
            <consortium name="The Citrobacter koseri Genome Sequencing Project"/>
            <person name="McClelland M."/>
            <person name="Sanderson E.K."/>
            <person name="Porwollik S."/>
            <person name="Spieth J."/>
            <person name="Clifton W.S."/>
            <person name="Latreille P."/>
            <person name="Courtney L."/>
            <person name="Wang C."/>
            <person name="Pepin K."/>
            <person name="Bhonagiri V."/>
            <person name="Nash W."/>
            <person name="Johnson M."/>
            <person name="Thiruvilangam P."/>
            <person name="Wilson R."/>
        </authorList>
    </citation>
    <scope>NUCLEOTIDE SEQUENCE [LARGE SCALE GENOMIC DNA]</scope>
    <source>
        <strain evidence="2">ATCC BAA-895 / CDC 4225-83 / SGSC4696</strain>
    </source>
</reference>
<gene>
    <name evidence="1" type="ordered locus">CKO_03791</name>
</gene>
<evidence type="ECO:0000313" key="2">
    <source>
        <dbReference type="Proteomes" id="UP000008148"/>
    </source>
</evidence>
<dbReference type="KEGG" id="cko:CKO_03791"/>